<keyword evidence="2" id="KW-0472">Membrane</keyword>
<dbReference type="RefSeq" id="WP_013279942.1">
    <property type="nucleotide sequence ID" value="NC_014387.1"/>
</dbReference>
<evidence type="ECO:0000256" key="1">
    <source>
        <dbReference type="SAM" id="MobiDB-lite"/>
    </source>
</evidence>
<accession>E0S0G0</accession>
<dbReference type="KEGG" id="bpb:bpr_I0539"/>
<protein>
    <submittedName>
        <fullName evidence="3">Uncharacterized protein</fullName>
    </submittedName>
</protein>
<feature type="region of interest" description="Disordered" evidence="1">
    <location>
        <begin position="1"/>
        <end position="21"/>
    </location>
</feature>
<dbReference type="HOGENOM" id="CLU_041673_0_0_9"/>
<keyword evidence="2" id="KW-0812">Transmembrane</keyword>
<dbReference type="EMBL" id="CP001810">
    <property type="protein sequence ID" value="ADL33285.1"/>
    <property type="molecule type" value="Genomic_DNA"/>
</dbReference>
<proteinExistence type="predicted"/>
<organism evidence="3 4">
    <name type="scientific">Butyrivibrio proteoclasticus (strain ATCC 51982 / DSM 14932 / B316)</name>
    <name type="common">Clostridium proteoclasticum</name>
    <dbReference type="NCBI Taxonomy" id="515622"/>
    <lineage>
        <taxon>Bacteria</taxon>
        <taxon>Bacillati</taxon>
        <taxon>Bacillota</taxon>
        <taxon>Clostridia</taxon>
        <taxon>Lachnospirales</taxon>
        <taxon>Lachnospiraceae</taxon>
        <taxon>Butyrivibrio</taxon>
    </lineage>
</organism>
<feature type="transmembrane region" description="Helical" evidence="2">
    <location>
        <begin position="32"/>
        <end position="54"/>
    </location>
</feature>
<dbReference type="STRING" id="515622.bpr_I0539"/>
<dbReference type="Proteomes" id="UP000001299">
    <property type="component" value="Chromosome 1"/>
</dbReference>
<name>E0S0G0_BUTPB</name>
<evidence type="ECO:0000313" key="3">
    <source>
        <dbReference type="EMBL" id="ADL33285.1"/>
    </source>
</evidence>
<keyword evidence="4" id="KW-1185">Reference proteome</keyword>
<evidence type="ECO:0000256" key="2">
    <source>
        <dbReference type="SAM" id="Phobius"/>
    </source>
</evidence>
<sequence length="381" mass="44819">MPGKKNRQVSGSNRNMEDKNNVTREKNRYRKLFIAFWAVLIAVIVVVGGIVVYVDPFFHYHRPLEGFPYVVDNQLSQNPGMARNMNYNSCIIGSSMTVNFDTDDFKELMGLDTLKLSYSGAYPKDDSNILSIVFDEESLARKNSPVDAVFFAMDIPVMAADKETVKYERPEYLYDNNIFNDVKYVLNKDVIMQYIFRPIVQKKGTDLSEAYFSWWTPDYYNIQWVMHTYEEPDKALEEVPADAMIAQSGVNLDVNILPFVEEHPETEFYFFFPPYSILYWHNVMQDNSLNATMAQYRYVADRLLQYDNVHLFYFQNMEEVTDLNNYADYSHYKPEINRYMVECFANGEHEITSSEEMDLELTKMRGIIDEFDFDELFSQEW</sequence>
<gene>
    <name evidence="3" type="ordered locus">bpr_I0539</name>
</gene>
<dbReference type="AlphaFoldDB" id="E0S0G0"/>
<reference evidence="3 4" key="1">
    <citation type="journal article" date="2010" name="PLoS ONE">
        <title>The glycobiome of the rumen bacterium Butyrivibrio proteoclasticus B316(T) highlights adaptation to a polysaccharide-rich environment.</title>
        <authorList>
            <person name="Kelly W.J."/>
            <person name="Leahy S.C."/>
            <person name="Altermann E."/>
            <person name="Yeoman C.J."/>
            <person name="Dunne J.C."/>
            <person name="Kong Z."/>
            <person name="Pacheco D.M."/>
            <person name="Li D."/>
            <person name="Noel S.J."/>
            <person name="Moon C.D."/>
            <person name="Cookson A.L."/>
            <person name="Attwood G.T."/>
        </authorList>
    </citation>
    <scope>NUCLEOTIDE SEQUENCE [LARGE SCALE GENOMIC DNA]</scope>
    <source>
        <strain evidence="4">ATCC 51982 / DSM 14932 / B316</strain>
    </source>
</reference>
<dbReference type="eggNOG" id="COG3409">
    <property type="taxonomic scope" value="Bacteria"/>
</dbReference>
<evidence type="ECO:0000313" key="4">
    <source>
        <dbReference type="Proteomes" id="UP000001299"/>
    </source>
</evidence>
<keyword evidence="2" id="KW-1133">Transmembrane helix</keyword>